<organism evidence="3">
    <name type="scientific">Erwinia billingiae (strain Eb661)</name>
    <dbReference type="NCBI Taxonomy" id="634500"/>
    <lineage>
        <taxon>Bacteria</taxon>
        <taxon>Pseudomonadati</taxon>
        <taxon>Pseudomonadota</taxon>
        <taxon>Gammaproteobacteria</taxon>
        <taxon>Enterobacterales</taxon>
        <taxon>Erwiniaceae</taxon>
        <taxon>Erwinia</taxon>
    </lineage>
</organism>
<feature type="region of interest" description="Disordered" evidence="1">
    <location>
        <begin position="1"/>
        <end position="20"/>
    </location>
</feature>
<gene>
    <name evidence="2" type="ordered locus">EbC_17080</name>
</gene>
<reference evidence="2 3" key="1">
    <citation type="journal article" date="2010" name="BMC Genomics">
        <title>Genome comparison of the epiphytic bacteria Erwinia billingiae and E. tasmaniensis with the pear pathogen E. pyrifoliae.</title>
        <authorList>
            <person name="Kube M."/>
            <person name="Migdoll A.M."/>
            <person name="Gehring I."/>
            <person name="Heitmann K."/>
            <person name="Mayer Y."/>
            <person name="Kuhl H."/>
            <person name="Knaust F."/>
            <person name="Geider K."/>
            <person name="Reinhardt R."/>
        </authorList>
    </citation>
    <scope>NUCLEOTIDE SEQUENCE [LARGE SCALE GENOMIC DNA]</scope>
    <source>
        <strain evidence="2 3">Eb661</strain>
    </source>
</reference>
<evidence type="ECO:0000313" key="2">
    <source>
        <dbReference type="EMBL" id="CAX59239.1"/>
    </source>
</evidence>
<dbReference type="KEGG" id="ebi:EbC_17080"/>
<proteinExistence type="predicted"/>
<name>D8MQY2_ERWBE</name>
<dbReference type="Proteomes" id="UP000008793">
    <property type="component" value="Chromosome"/>
</dbReference>
<evidence type="ECO:0000256" key="1">
    <source>
        <dbReference type="SAM" id="MobiDB-lite"/>
    </source>
</evidence>
<evidence type="ECO:0000313" key="3">
    <source>
        <dbReference type="Proteomes" id="UP000008793"/>
    </source>
</evidence>
<dbReference type="AlphaFoldDB" id="D8MQY2"/>
<dbReference type="HOGENOM" id="CLU_3025238_0_0_6"/>
<protein>
    <submittedName>
        <fullName evidence="2">Uncharacterized protein</fullName>
    </submittedName>
</protein>
<feature type="compositionally biased region" description="Polar residues" evidence="1">
    <location>
        <begin position="1"/>
        <end position="11"/>
    </location>
</feature>
<keyword evidence="3" id="KW-1185">Reference proteome</keyword>
<accession>D8MQY2</accession>
<dbReference type="EMBL" id="FP236843">
    <property type="protein sequence ID" value="CAX59239.1"/>
    <property type="molecule type" value="Genomic_DNA"/>
</dbReference>
<sequence>MSATFNENLPSRNKLKNGLAPPICEANGILRNIHQINENHQATLHSVESNEGNLK</sequence>
<dbReference type="STRING" id="634500.EbC_17080"/>